<evidence type="ECO:0000256" key="3">
    <source>
        <dbReference type="SAM" id="MobiDB-lite"/>
    </source>
</evidence>
<name>A0ABR7RKY9_9PROT</name>
<sequence>MEHVSITKEPAKAPPARLRRPDADRTRQEILAVAREEFALHGLSGARVDAIAARTKTAKRMIYYYFGSKDGLYLAVLEEAYGRIRAIERELDLHALPPREAMRRMVEFTLDYHDEHPDFVRLVSIENIHHGRYVAQSEVIQNLNVTVIEMLADIIRRGQQEGLFRQDADPVDVHMLISSFSFYRVSNRHTFSRLFRRELQSAETKQHHKHMLTDAVLGFLQTPATPAPRG</sequence>
<dbReference type="InterPro" id="IPR050109">
    <property type="entry name" value="HTH-type_TetR-like_transc_reg"/>
</dbReference>
<keyword evidence="1 2" id="KW-0238">DNA-binding</keyword>
<gene>
    <name evidence="5" type="ORF">IBL26_08050</name>
</gene>
<keyword evidence="6" id="KW-1185">Reference proteome</keyword>
<dbReference type="InterPro" id="IPR041474">
    <property type="entry name" value="NicS_C"/>
</dbReference>
<accession>A0ABR7RKY9</accession>
<dbReference type="InterPro" id="IPR036271">
    <property type="entry name" value="Tet_transcr_reg_TetR-rel_C_sf"/>
</dbReference>
<feature type="region of interest" description="Disordered" evidence="3">
    <location>
        <begin position="1"/>
        <end position="23"/>
    </location>
</feature>
<proteinExistence type="predicted"/>
<dbReference type="InterPro" id="IPR001647">
    <property type="entry name" value="HTH_TetR"/>
</dbReference>
<dbReference type="Pfam" id="PF17938">
    <property type="entry name" value="TetR_C_29"/>
    <property type="match status" value="1"/>
</dbReference>
<dbReference type="SUPFAM" id="SSF46689">
    <property type="entry name" value="Homeodomain-like"/>
    <property type="match status" value="1"/>
</dbReference>
<dbReference type="PANTHER" id="PTHR30328">
    <property type="entry name" value="TRANSCRIPTIONAL REPRESSOR"/>
    <property type="match status" value="1"/>
</dbReference>
<protein>
    <submittedName>
        <fullName evidence="5">TetR family transcriptional regulator</fullName>
    </submittedName>
</protein>
<dbReference type="InterPro" id="IPR009057">
    <property type="entry name" value="Homeodomain-like_sf"/>
</dbReference>
<evidence type="ECO:0000259" key="4">
    <source>
        <dbReference type="PROSITE" id="PS50977"/>
    </source>
</evidence>
<dbReference type="SUPFAM" id="SSF48498">
    <property type="entry name" value="Tetracyclin repressor-like, C-terminal domain"/>
    <property type="match status" value="1"/>
</dbReference>
<organism evidence="5 6">
    <name type="scientific">Teichococcus aerophilus</name>
    <dbReference type="NCBI Taxonomy" id="1224513"/>
    <lineage>
        <taxon>Bacteria</taxon>
        <taxon>Pseudomonadati</taxon>
        <taxon>Pseudomonadota</taxon>
        <taxon>Alphaproteobacteria</taxon>
        <taxon>Acetobacterales</taxon>
        <taxon>Roseomonadaceae</taxon>
        <taxon>Roseomonas</taxon>
    </lineage>
</organism>
<dbReference type="Pfam" id="PF00440">
    <property type="entry name" value="TetR_N"/>
    <property type="match status" value="1"/>
</dbReference>
<evidence type="ECO:0000313" key="6">
    <source>
        <dbReference type="Proteomes" id="UP000626026"/>
    </source>
</evidence>
<dbReference type="PRINTS" id="PR00455">
    <property type="entry name" value="HTHTETR"/>
</dbReference>
<evidence type="ECO:0000313" key="5">
    <source>
        <dbReference type="EMBL" id="MBC9206785.1"/>
    </source>
</evidence>
<reference evidence="5 6" key="1">
    <citation type="journal article" date="2013" name="Int. J. Syst. Evol. Microbiol.">
        <title>Roseomonas aerophila sp. nov., isolated from air.</title>
        <authorList>
            <person name="Kim S.J."/>
            <person name="Weon H.Y."/>
            <person name="Ahn J.H."/>
            <person name="Hong S.B."/>
            <person name="Seok S.J."/>
            <person name="Whang K.S."/>
            <person name="Kwon S.W."/>
        </authorList>
    </citation>
    <scope>NUCLEOTIDE SEQUENCE [LARGE SCALE GENOMIC DNA]</scope>
    <source>
        <strain evidence="5 6">NBRC 108923</strain>
    </source>
</reference>
<dbReference type="Gene3D" id="1.10.357.10">
    <property type="entry name" value="Tetracycline Repressor, domain 2"/>
    <property type="match status" value="1"/>
</dbReference>
<dbReference type="PROSITE" id="PS50977">
    <property type="entry name" value="HTH_TETR_2"/>
    <property type="match status" value="1"/>
</dbReference>
<dbReference type="Proteomes" id="UP000626026">
    <property type="component" value="Unassembled WGS sequence"/>
</dbReference>
<dbReference type="EMBL" id="JACTVA010000010">
    <property type="protein sequence ID" value="MBC9206785.1"/>
    <property type="molecule type" value="Genomic_DNA"/>
</dbReference>
<comment type="caution">
    <text evidence="5">The sequence shown here is derived from an EMBL/GenBank/DDBJ whole genome shotgun (WGS) entry which is preliminary data.</text>
</comment>
<evidence type="ECO:0000256" key="1">
    <source>
        <dbReference type="ARBA" id="ARBA00023125"/>
    </source>
</evidence>
<feature type="compositionally biased region" description="Basic and acidic residues" evidence="3">
    <location>
        <begin position="1"/>
        <end position="11"/>
    </location>
</feature>
<feature type="domain" description="HTH tetR-type" evidence="4">
    <location>
        <begin position="24"/>
        <end position="84"/>
    </location>
</feature>
<evidence type="ECO:0000256" key="2">
    <source>
        <dbReference type="PROSITE-ProRule" id="PRU00335"/>
    </source>
</evidence>
<feature type="DNA-binding region" description="H-T-H motif" evidence="2">
    <location>
        <begin position="47"/>
        <end position="66"/>
    </location>
</feature>
<dbReference type="PANTHER" id="PTHR30328:SF54">
    <property type="entry name" value="HTH-TYPE TRANSCRIPTIONAL REPRESSOR SCO4008"/>
    <property type="match status" value="1"/>
</dbReference>